<evidence type="ECO:0000256" key="4">
    <source>
        <dbReference type="PROSITE-ProRule" id="PRU00176"/>
    </source>
</evidence>
<feature type="compositionally biased region" description="Basic residues" evidence="6">
    <location>
        <begin position="976"/>
        <end position="985"/>
    </location>
</feature>
<sequence length="4562" mass="511726">MERGTRVYVGGLSENIKKEDLELEFEKFGKLNSVWVAFNPPGFAFVEFSSQDDAEAACDNMNDAEVMGSRLRVEISRGRGRGRGGGGRGGRFDSRGGRGGYRGGGGGGYRGDDDRGGDRFGGGRGGGGFRVSKVVEPYEEYRDRDLEQTQFTSYDFKVLTLLILNELAASSSLPSDLPISSIPSHPLLHILKFSLDYLSTLQLSTHPSMDRTLILRIRQLLIRLVHTCVIKIRHSREFAKYIIQYHGILSTLIKIVEDVVSKMDNETLRTTAGKRTETSPLHGQTIRTGEEKLIETLDKLDKETMNSLGAAGNGGEPVDERHEGETNGREPEKTEQPPDGEEKRGNREEDEGRGDSVNTGGSAQTGSGNNKGIGNEEITKRIFETNMKLLDSSVKGSGETRYLFNLTFTVFLLYKHIIKYYNMNEEKFNIFLQLLNNFVNNKNINTIIKESANEDGQVIHELLLIKIVRLMDNKHRVVLFNMLNELITSIQSVKSKLTSNDGRKLNNVAEINNETNSYHHVHILGHSYSVLNNNKCIISNLNWIMISFLNCNPRGVSCNHLGVSNRDNNPLGVSCNPPGVSNRDKLEKVPNCDRASEVSGAIQESSPRKPNIKRVEQIKTNNNGCCTSSKDLDSNALNVHIVKLLLNNGACCCFPHKILLHKIHSLLVLSEGNKKMVTHCFMLLENMLYRELNYYSGALPCKYCDLVFVENNSNMLESNTSPSKQEKNNSESKHNASKNIPNGDATKGKPTSSKFTITNILSKTSSNRNSTDKKQSKNTNVTSTTSGNNTSSTCNEDKAIAHAQDKAKPSPDGVAKQCSSIDEELLISFYKSIIQGDQYKLKCKLLAHLIRVVNMFKSNVQLELVEQIIHPLFVKLKNQILRSKFVPKEFRVLSEKPGKNEEDLNEFIIVDKDLNIISSDKLDASNQIEQTTPTNTETTPTPVKQELIETPIDSQCQPSASHNEEATSDVTQPGKKVIKRRRSRKNSSEHNKQNNVPPQRPNDSKKKLTPKNSKDKLTPSQSKPGGDESSKPNSPNEKHIVTNDERLEAELKQIDCAKTCEESPDKLRKNLNSNQDKDVYKASIDQTLESFEQTKNAALITETSLKNSALVAETSAKSEPNQNVNETKVDNTESVTDDAKSYEQNSNLMIQVLIIVQNLTKQNKHVAKLLKKFNVHESLNEILLVENLTKLVCNILENLLVASYDKKSPTTVLGYAEGFNLLMDTVRHIGVKLLTIINSTDDNLMNTIIFQTKLDQDVYLYCITVLNALVKSVDNVLERFSSLATIETIRFLGDLYDSINSVIVRYVFVEEFPQYKDSNHKSLELKLLETFIVFKTLCQVKKLSDLASNSGSDAATTEQGESKQGDSVKENNVSAKDTQGQQDTKADQSRLKRTLVTGINRRHFNLKQVWDMLIKCSIQSVSVQHSSVKLNTLYQQYPTTVLAYSTDCESMGSNASSTSTDSSTSSKSSPDNPSPSHPLHNTSNDSSSKLNKCIIRYPSHFITALDIVLHYIVTNGRKTSMRDTERRVNTNENSEPSKTEQYNEDKEDNVASGSAAPSSPTPSQMSSSVVSSHQVSALPHSCLVSEHELLYCLQNVISIVKNSRDNCLTLLSRDIVMKLLKYYFDFGSRNVRALILNIVVQVGVYDLRARELLYLIGLFKTEASAHAVAQKKLGPDPSPPSSTPSSLYILDTLQALVSQHKPYPDFVLKLHPPLSRVYKPARLDLEPLSNKLSYSMMQSYDKNGMVSPWNSSAVCIPITCDLGWALWVQGISISLWYLLEGDSPSPFPPRPYHLLSIGYEGFLIEFYADQWDLLIRLTRPERNSYELLNETVVPKCVRYGEYDQLCISIKDTLQSKSKRVVINVDLVMNDNCQYSAALLFQGILIRKSRPMCILLGDKLSPCPSLSLTHLLAFRTPCLNQLLLCMLLHALGPSPSNLTECEVGNVEPDLTRLVRYCTENKLTYASYELLISKRVSLMRRLQEHLLLIYSARTPESVALYPPALTTSTVGLLPSQPHGFFKAHSQDSRPSQRFPIIKGVNIYCEQIGSESCAGLSTAIQDVAGVHCFLFLFARVVEIEASAEDQAKALDIVLKVADLLAQSVDYSELYALIVQVLCTPRCKPSISMLKVLFNNMCGGTCDILTQSRESLAASSTLHSGVGSNNTSSSGGLLGGTHLQCLIQKPHVLTDVLLESWKYWSRDCLSLLFSTVYSLIKDEHPYREFNTMQLNRVNLLDRILLVCKQMYLYDDNADHQYLLSGSCCQTIVEIFRALMGTPPPLEYIDLLVTYLLISHPTSDAFICHSRSSFYFLHSSIPSQLSEGDVAAAPSGTDSNYRKFSTWHGRDLARPVDPDYLSTALRDVQTTQRYYGNYAEDEDQEKRGGGGGAGGGSSEFDRSTTNIDSGISGSLRENTSNSVENNSQVRSSLGLFPEPPRSSSFSGRGGLFSSFRRNSLSQHYENLFFKKSSMGFRQQPPSSSYASSRLLSERYGMGGLDSEDTVEEPVDCLSAGGDGSLERRSDSQLRQENDDNSNPSSPEKKKKNDSSPTKDNSSVETGFNLGKPDESPSLDLKLFDFINKCRTYALSAGGSDKRSPDKEEAKKELWQPVSVGELEDSEEHERQKEQEGKDDTQEDGITKPCEENDAHEDIVDKSANEETKVPPPKQENILSERSLEIQRGRVSPEEAASSSGKQSSKGPNSGQSSPLGRIPTPVDQVDHCGPHEASTGSDKEVVQSVLDNGSGKSKSSSAGRKLDGLLSERSLEIERGGDHLGNEPEPNVINLSENLTQNEHIRKLLSELDGATQDIHRFGRGYEIDGLSEHKRRSLIEIAFNKHDQHGVDIRETRSMDTGRSVPSDRRGSEGIEEVKEETVVNMGDKEEMGDKETEEDLKTSGESVEKNDGSKRGSKEYENPTDVMITYAECNEEDVETSSLSGHEMLAQQNEKSSPQRAVLPTASYDPQGAVLPTVSYDTVGTMEQLFEAASRTNILFNNSNLLQSKQEILLSALSISDIGADSDNEDDLESNLDDMEKILDEGSETPPVDSKPQCILNDGLIILLRDIILVLPDNMIGAVFNKIITLDILLILANHKDVRIRISLMKLIYSYLQRSSEDDLAEFMYKNRGFYLLSNQISLYPPSMDLANSCVMFLTDCHWLPIQEQLNYIEQINLSPKQMCALPLILSLLNISISKFHLCLQLLRFIEKLVKKMSTHNLNKVVNDYGLVQCLLKVAIKIAHDMKNSEKNSVTAYDVLLDSIDAILITIVTRILTSDVNVSNNTQMFNNIILYMMYIENIEVTTCGAGSKCYITLKNIHRTLLEYALDVVQDTITKQMYVTHQSVTNKIKRSLLSVLPSSHSSTTYELDHDELSDSSSVHSYPAPYDTGHLRIRNNLESGGHPAPVSGDSSSPQYERGDTSDARQGEAYSVQSGVSRSMDSTMYNKRVNMKKYDKEKPVSTGKMMQKSELIERYKTVISKCVDYIIYSDPIYPMTVSETNFICHMLVTMLLSINSVIEKKNNTNYSSIMWTIRHSLRTKTSQLIIWILEPSRQCNLRIFLVNTLRNEIYLKEILTNLFVNNNLEIKFILFLWELIYCCKLNNDDLRICYEFESKLRSIINHDIGNANSRLNREVFTACKEFKTSQNEWILSQMQHINKMILNRYEQLVKQITDTSIASTQECLLRQNDIQKTLLTQIKAIYNKQLSTTEVWSQLIANLTHEKAPWYCEESYPKSWQLDDVEGPERIRIRQKRCHLYLDEKYLKPEYRTKTAAYKRESPLEYLVKDSIKHESMIETIQTNEQVTYMCCSHLITPSKQIQGELLITSGGLKFIPFNESHTFVTKAVNSERNLADCEKTKDKSQGKRTVYRTEDIISVQFTNIKEIHNRRYNLQEKAIELFLINGKNYLFAFENHNDREHFLNELSTCHLPNRMTSDLLTDTIQVWREGHLTNWAYLMILNKMSGRSYNDLMQYPVLPFILSDYKSPTLDLTDPKSFRNLKKPISVQDKKSEAHYLNTYTDLERAMCDAVGGVNQEPYHYGSHYSNSGTVLHFMVRIPPYTSMFLSYQDNNFDLPDRTFHNLDTTWRLTSAESTTDVKELIPELFYLADLLVNNEGFDFGVRQNGQRVDSVMLPPWAPDPRTFIMVHRQSLESEIVSENLPHWIDLVFGYKQSGKAAVDAINVFHPATYYGFDIAAIPDPMERIAWETMLRTYGQTPRQLFKSTHPMNVKKLTPAHESRIEVIPNIRGLVWGSYVGSPDEPPPCIVWKHKHRNPVSKLVPLKTNDVFGLAKFTTLLHSYHKDKNTNLISSLNVIGAGMICWNECDNLIRLKMSKELPATPVIRPPLGATIATATTAPDCHTLWLGLTNGNILVYEYELNANSNKIEFTKPPTTLLGHSKQVTDLYLCANFSVAVSSSEDGTCLLWDINTIGYIREIPCVDPNTPVSHITMSETNGELASVLQSTASGSILRLHTINAQLITSLASDVRITSVTFSNAPEGVSQNVVVTGHVDGSIQLWSGYKLAHLLTLHTNVPLPVIAVTYSCDSQHLYASNTEGLVIIWESSSHNRTPKFLNLTLV</sequence>
<feature type="compositionally biased region" description="Polar residues" evidence="6">
    <location>
        <begin position="1370"/>
        <end position="1383"/>
    </location>
</feature>
<dbReference type="FunFam" id="3.30.70.330:FF:000540">
    <property type="entry name" value="RNA-binding protein Rsf1"/>
    <property type="match status" value="1"/>
</dbReference>
<evidence type="ECO:0000256" key="2">
    <source>
        <dbReference type="ARBA" id="ARBA00022737"/>
    </source>
</evidence>
<feature type="compositionally biased region" description="Gly residues" evidence="6">
    <location>
        <begin position="97"/>
        <end position="109"/>
    </location>
</feature>
<dbReference type="Gene3D" id="2.130.10.10">
    <property type="entry name" value="YVTN repeat-like/Quinoprotein amine dehydrogenase"/>
    <property type="match status" value="1"/>
</dbReference>
<feature type="compositionally biased region" description="Low complexity" evidence="6">
    <location>
        <begin position="1550"/>
        <end position="1568"/>
    </location>
</feature>
<name>A0A8D8QNC9_9HEMI</name>
<proteinExistence type="predicted"/>
<feature type="compositionally biased region" description="Low complexity" evidence="6">
    <location>
        <begin position="777"/>
        <end position="794"/>
    </location>
</feature>
<keyword evidence="1 5" id="KW-0853">WD repeat</keyword>
<dbReference type="Gene3D" id="3.30.70.330">
    <property type="match status" value="1"/>
</dbReference>
<feature type="region of interest" description="Disordered" evidence="6">
    <location>
        <begin position="954"/>
        <end position="1042"/>
    </location>
</feature>
<feature type="compositionally biased region" description="Basic and acidic residues" evidence="6">
    <location>
        <begin position="2586"/>
        <end position="2600"/>
    </location>
</feature>
<dbReference type="SUPFAM" id="SSF81837">
    <property type="entry name" value="BEACH domain"/>
    <property type="match status" value="1"/>
</dbReference>
<reference evidence="10" key="1">
    <citation type="submission" date="2021-05" db="EMBL/GenBank/DDBJ databases">
        <authorList>
            <person name="Alioto T."/>
            <person name="Alioto T."/>
            <person name="Gomez Garrido J."/>
        </authorList>
    </citation>
    <scope>NUCLEOTIDE SEQUENCE</scope>
</reference>
<evidence type="ECO:0000256" key="6">
    <source>
        <dbReference type="SAM" id="MobiDB-lite"/>
    </source>
</evidence>
<dbReference type="InterPro" id="IPR000504">
    <property type="entry name" value="RRM_dom"/>
</dbReference>
<dbReference type="CDD" id="cd01201">
    <property type="entry name" value="PH_BEACH"/>
    <property type="match status" value="1"/>
</dbReference>
<feature type="compositionally biased region" description="Basic and acidic residues" evidence="6">
    <location>
        <begin position="2668"/>
        <end position="2679"/>
    </location>
</feature>
<dbReference type="InterPro" id="IPR035979">
    <property type="entry name" value="RBD_domain_sf"/>
</dbReference>
<protein>
    <submittedName>
        <fullName evidence="10">Lysosomal-trafficking regulator</fullName>
    </submittedName>
</protein>
<feature type="compositionally biased region" description="Basic and acidic residues" evidence="6">
    <location>
        <begin position="1360"/>
        <end position="1369"/>
    </location>
</feature>
<dbReference type="InterPro" id="IPR023362">
    <property type="entry name" value="PH-BEACH_dom"/>
</dbReference>
<evidence type="ECO:0000259" key="8">
    <source>
        <dbReference type="PROSITE" id="PS50197"/>
    </source>
</evidence>
<dbReference type="SUPFAM" id="SSF50978">
    <property type="entry name" value="WD40 repeat-like"/>
    <property type="match status" value="1"/>
</dbReference>
<dbReference type="InterPro" id="IPR019775">
    <property type="entry name" value="WD40_repeat_CS"/>
</dbReference>
<feature type="region of interest" description="Disordered" evidence="6">
    <location>
        <begin position="77"/>
        <end position="123"/>
    </location>
</feature>
<keyword evidence="3 4" id="KW-0694">RNA-binding</keyword>
<evidence type="ECO:0000256" key="5">
    <source>
        <dbReference type="PROSITE-ProRule" id="PRU00221"/>
    </source>
</evidence>
<dbReference type="SUPFAM" id="SSF54928">
    <property type="entry name" value="RNA-binding domain, RBD"/>
    <property type="match status" value="1"/>
</dbReference>
<dbReference type="SUPFAM" id="SSF50729">
    <property type="entry name" value="PH domain-like"/>
    <property type="match status" value="1"/>
</dbReference>
<feature type="compositionally biased region" description="Basic and acidic residues" evidence="6">
    <location>
        <begin position="1002"/>
        <end position="1017"/>
    </location>
</feature>
<dbReference type="Pfam" id="PF14844">
    <property type="entry name" value="PH_BEACH"/>
    <property type="match status" value="1"/>
</dbReference>
<feature type="compositionally biased region" description="Basic and acidic residues" evidence="6">
    <location>
        <begin position="2842"/>
        <end position="2906"/>
    </location>
</feature>
<dbReference type="InterPro" id="IPR001680">
    <property type="entry name" value="WD40_rpt"/>
</dbReference>
<dbReference type="SMART" id="SM00360">
    <property type="entry name" value="RRM"/>
    <property type="match status" value="1"/>
</dbReference>
<dbReference type="Gene3D" id="2.30.29.30">
    <property type="entry name" value="Pleckstrin-homology domain (PH domain)/Phosphotyrosine-binding domain (PTB)"/>
    <property type="match status" value="1"/>
</dbReference>
<dbReference type="GO" id="GO:0003723">
    <property type="term" value="F:RNA binding"/>
    <property type="evidence" value="ECO:0007669"/>
    <property type="project" value="UniProtKB-UniRule"/>
</dbReference>
<dbReference type="InterPro" id="IPR036322">
    <property type="entry name" value="WD40_repeat_dom_sf"/>
</dbReference>
<dbReference type="Pfam" id="PF00400">
    <property type="entry name" value="WD40"/>
    <property type="match status" value="1"/>
</dbReference>
<dbReference type="InterPro" id="IPR011993">
    <property type="entry name" value="PH-like_dom_sf"/>
</dbReference>
<evidence type="ECO:0000259" key="9">
    <source>
        <dbReference type="PROSITE" id="PS51783"/>
    </source>
</evidence>
<feature type="compositionally biased region" description="Polar residues" evidence="6">
    <location>
        <begin position="1115"/>
        <end position="1126"/>
    </location>
</feature>
<feature type="compositionally biased region" description="Low complexity" evidence="6">
    <location>
        <begin position="1453"/>
        <end position="1471"/>
    </location>
</feature>
<accession>A0A8D8QNC9</accession>
<feature type="compositionally biased region" description="Polar residues" evidence="6">
    <location>
        <begin position="278"/>
        <end position="287"/>
    </location>
</feature>
<dbReference type="CDD" id="cd12373">
    <property type="entry name" value="RRM_SRSF3_like"/>
    <property type="match status" value="1"/>
</dbReference>
<evidence type="ECO:0000256" key="1">
    <source>
        <dbReference type="ARBA" id="ARBA00022574"/>
    </source>
</evidence>
<feature type="domain" description="BEACH" evidence="8">
    <location>
        <begin position="3915"/>
        <end position="4212"/>
    </location>
</feature>
<dbReference type="PROSITE" id="PS00678">
    <property type="entry name" value="WD_REPEATS_1"/>
    <property type="match status" value="1"/>
</dbReference>
<evidence type="ECO:0000259" key="7">
    <source>
        <dbReference type="PROSITE" id="PS50102"/>
    </source>
</evidence>
<dbReference type="SMART" id="SM01026">
    <property type="entry name" value="Beach"/>
    <property type="match status" value="1"/>
</dbReference>
<feature type="compositionally biased region" description="Polar residues" evidence="6">
    <location>
        <begin position="2394"/>
        <end position="2422"/>
    </location>
</feature>
<feature type="compositionally biased region" description="Acidic residues" evidence="6">
    <location>
        <begin position="2492"/>
        <end position="2501"/>
    </location>
</feature>
<feature type="compositionally biased region" description="Basic and acidic residues" evidence="6">
    <location>
        <begin position="2511"/>
        <end position="2524"/>
    </location>
</feature>
<feature type="compositionally biased region" description="Low complexity" evidence="6">
    <location>
        <begin position="2684"/>
        <end position="2701"/>
    </location>
</feature>
<dbReference type="PANTHER" id="PTHR13743:SF86">
    <property type="entry name" value="LYSOSOMAL-TRAFFICKING REGULATOR"/>
    <property type="match status" value="1"/>
</dbReference>
<feature type="compositionally biased region" description="Basic and acidic residues" evidence="6">
    <location>
        <begin position="1025"/>
        <end position="1042"/>
    </location>
</feature>
<dbReference type="Pfam" id="PF00076">
    <property type="entry name" value="RRM_1"/>
    <property type="match status" value="1"/>
</dbReference>
<dbReference type="PROSITE" id="PS50102">
    <property type="entry name" value="RRM"/>
    <property type="match status" value="1"/>
</dbReference>
<dbReference type="Pfam" id="PF02138">
    <property type="entry name" value="Beach"/>
    <property type="match status" value="1"/>
</dbReference>
<feature type="compositionally biased region" description="Basic and acidic residues" evidence="6">
    <location>
        <begin position="724"/>
        <end position="734"/>
    </location>
</feature>
<feature type="domain" description="BEACH-type PH" evidence="9">
    <location>
        <begin position="3784"/>
        <end position="3910"/>
    </location>
</feature>
<feature type="region of interest" description="Disordered" evidence="6">
    <location>
        <begin position="716"/>
        <end position="794"/>
    </location>
</feature>
<dbReference type="PANTHER" id="PTHR13743">
    <property type="entry name" value="BEIGE/BEACH-RELATED"/>
    <property type="match status" value="1"/>
</dbReference>
<feature type="region of interest" description="Disordered" evidence="6">
    <location>
        <begin position="3353"/>
        <end position="3372"/>
    </location>
</feature>
<feature type="region of interest" description="Disordered" evidence="6">
    <location>
        <begin position="305"/>
        <end position="375"/>
    </location>
</feature>
<feature type="compositionally biased region" description="Polar residues" evidence="6">
    <location>
        <begin position="749"/>
        <end position="769"/>
    </location>
</feature>
<evidence type="ECO:0000256" key="3">
    <source>
        <dbReference type="ARBA" id="ARBA00022884"/>
    </source>
</evidence>
<feature type="region of interest" description="Disordered" evidence="6">
    <location>
        <begin position="270"/>
        <end position="291"/>
    </location>
</feature>
<dbReference type="PROSITE" id="PS50294">
    <property type="entry name" value="WD_REPEATS_REGION"/>
    <property type="match status" value="1"/>
</dbReference>
<feature type="compositionally biased region" description="Basic and acidic residues" evidence="6">
    <location>
        <begin position="2614"/>
        <end position="2655"/>
    </location>
</feature>
<dbReference type="SMART" id="SM00320">
    <property type="entry name" value="WD40"/>
    <property type="match status" value="3"/>
</dbReference>
<dbReference type="PROSITE" id="PS50082">
    <property type="entry name" value="WD_REPEATS_2"/>
    <property type="match status" value="1"/>
</dbReference>
<dbReference type="Gene3D" id="1.10.1540.10">
    <property type="entry name" value="BEACH domain"/>
    <property type="match status" value="1"/>
</dbReference>
<feature type="region of interest" description="Disordered" evidence="6">
    <location>
        <begin position="2487"/>
        <end position="2565"/>
    </location>
</feature>
<dbReference type="InterPro" id="IPR000409">
    <property type="entry name" value="BEACH_dom"/>
</dbReference>
<dbReference type="InterPro" id="IPR012677">
    <property type="entry name" value="Nucleotide-bd_a/b_plait_sf"/>
</dbReference>
<dbReference type="InterPro" id="IPR036372">
    <property type="entry name" value="BEACH_dom_sf"/>
</dbReference>
<dbReference type="InterPro" id="IPR050865">
    <property type="entry name" value="BEACH_Domain"/>
</dbReference>
<feature type="region of interest" description="Disordered" evidence="6">
    <location>
        <begin position="1519"/>
        <end position="1568"/>
    </location>
</feature>
<feature type="compositionally biased region" description="Basic and acidic residues" evidence="6">
    <location>
        <begin position="3403"/>
        <end position="3412"/>
    </location>
</feature>
<feature type="region of interest" description="Disordered" evidence="6">
    <location>
        <begin position="1348"/>
        <end position="1389"/>
    </location>
</feature>
<evidence type="ECO:0000313" key="10">
    <source>
        <dbReference type="EMBL" id="CAG6634702.1"/>
    </source>
</evidence>
<feature type="region of interest" description="Disordered" evidence="6">
    <location>
        <begin position="2582"/>
        <end position="2750"/>
    </location>
</feature>
<feature type="region of interest" description="Disordered" evidence="6">
    <location>
        <begin position="1113"/>
        <end position="1135"/>
    </location>
</feature>
<dbReference type="EMBL" id="HBUF01087328">
    <property type="protein sequence ID" value="CAG6634702.1"/>
    <property type="molecule type" value="Transcribed_RNA"/>
</dbReference>
<feature type="region of interest" description="Disordered" evidence="6">
    <location>
        <begin position="2842"/>
        <end position="2908"/>
    </location>
</feature>
<dbReference type="FunFam" id="1.10.1540.10:FF:000001">
    <property type="entry name" value="neurobeachin isoform X1"/>
    <property type="match status" value="1"/>
</dbReference>
<dbReference type="CDD" id="cd06071">
    <property type="entry name" value="Beach"/>
    <property type="match status" value="1"/>
</dbReference>
<feature type="domain" description="RRM" evidence="7">
    <location>
        <begin position="5"/>
        <end position="78"/>
    </location>
</feature>
<feature type="compositionally biased region" description="Polar residues" evidence="6">
    <location>
        <begin position="1348"/>
        <end position="1359"/>
    </location>
</feature>
<feature type="region of interest" description="Disordered" evidence="6">
    <location>
        <begin position="2368"/>
        <end position="2438"/>
    </location>
</feature>
<feature type="region of interest" description="Disordered" evidence="6">
    <location>
        <begin position="1449"/>
        <end position="1487"/>
    </location>
</feature>
<keyword evidence="2" id="KW-0677">Repeat</keyword>
<feature type="compositionally biased region" description="Basic and acidic residues" evidence="6">
    <location>
        <begin position="318"/>
        <end position="347"/>
    </location>
</feature>
<feature type="compositionally biased region" description="Basic and acidic residues" evidence="6">
    <location>
        <begin position="1520"/>
        <end position="1544"/>
    </location>
</feature>
<dbReference type="InterPro" id="IPR015943">
    <property type="entry name" value="WD40/YVTN_repeat-like_dom_sf"/>
</dbReference>
<feature type="compositionally biased region" description="Polar residues" evidence="6">
    <location>
        <begin position="356"/>
        <end position="372"/>
    </location>
</feature>
<dbReference type="PROSITE" id="PS51783">
    <property type="entry name" value="PH_BEACH"/>
    <property type="match status" value="1"/>
</dbReference>
<feature type="region of interest" description="Disordered" evidence="6">
    <location>
        <begin position="3377"/>
        <end position="3424"/>
    </location>
</feature>
<dbReference type="PROSITE" id="PS50197">
    <property type="entry name" value="BEACH"/>
    <property type="match status" value="1"/>
</dbReference>
<feature type="repeat" description="WD" evidence="5">
    <location>
        <begin position="4378"/>
        <end position="4419"/>
    </location>
</feature>
<organism evidence="10">
    <name type="scientific">Cacopsylla melanoneura</name>
    <dbReference type="NCBI Taxonomy" id="428564"/>
    <lineage>
        <taxon>Eukaryota</taxon>
        <taxon>Metazoa</taxon>
        <taxon>Ecdysozoa</taxon>
        <taxon>Arthropoda</taxon>
        <taxon>Hexapoda</taxon>
        <taxon>Insecta</taxon>
        <taxon>Pterygota</taxon>
        <taxon>Neoptera</taxon>
        <taxon>Paraneoptera</taxon>
        <taxon>Hemiptera</taxon>
        <taxon>Sternorrhyncha</taxon>
        <taxon>Psylloidea</taxon>
        <taxon>Psyllidae</taxon>
        <taxon>Psyllinae</taxon>
        <taxon>Cacopsylla</taxon>
    </lineage>
</organism>